<name>A0A814RT09_9BILA</name>
<reference evidence="1" key="1">
    <citation type="submission" date="2021-02" db="EMBL/GenBank/DDBJ databases">
        <authorList>
            <person name="Nowell W R."/>
        </authorList>
    </citation>
    <scope>NUCLEOTIDE SEQUENCE</scope>
</reference>
<dbReference type="Proteomes" id="UP000663877">
    <property type="component" value="Unassembled WGS sequence"/>
</dbReference>
<keyword evidence="3" id="KW-1185">Reference proteome</keyword>
<organism evidence="1 4">
    <name type="scientific">Adineta steineri</name>
    <dbReference type="NCBI Taxonomy" id="433720"/>
    <lineage>
        <taxon>Eukaryota</taxon>
        <taxon>Metazoa</taxon>
        <taxon>Spiralia</taxon>
        <taxon>Gnathifera</taxon>
        <taxon>Rotifera</taxon>
        <taxon>Eurotatoria</taxon>
        <taxon>Bdelloidea</taxon>
        <taxon>Adinetida</taxon>
        <taxon>Adinetidae</taxon>
        <taxon>Adineta</taxon>
    </lineage>
</organism>
<comment type="caution">
    <text evidence="1">The sequence shown here is derived from an EMBL/GenBank/DDBJ whole genome shotgun (WGS) entry which is preliminary data.</text>
</comment>
<evidence type="ECO:0000313" key="2">
    <source>
        <dbReference type="EMBL" id="CAF1405133.1"/>
    </source>
</evidence>
<dbReference type="EMBL" id="CAJNOM010000380">
    <property type="protein sequence ID" value="CAF1405133.1"/>
    <property type="molecule type" value="Genomic_DNA"/>
</dbReference>
<proteinExistence type="predicted"/>
<evidence type="ECO:0000313" key="1">
    <source>
        <dbReference type="EMBL" id="CAF1138413.1"/>
    </source>
</evidence>
<sequence>MDTEDQLISRRLSISALIQMEYVYEDNSPILLLIECMYLPKQNDPTLIKTIFSMRHNVYMEGIENEIKDFYQYNLFDKNDVNHVNNRNIQDEFKNYYNTTYPTSPDIKLKSNETYSLQFAIFNTFNEWLNERFTLENFG</sequence>
<gene>
    <name evidence="1" type="ORF">BJG266_LOCUS23405</name>
    <name evidence="2" type="ORF">QVE165_LOCUS37061</name>
</gene>
<protein>
    <submittedName>
        <fullName evidence="1">Uncharacterized protein</fullName>
    </submittedName>
</protein>
<evidence type="ECO:0000313" key="4">
    <source>
        <dbReference type="Proteomes" id="UP000663877"/>
    </source>
</evidence>
<evidence type="ECO:0000313" key="3">
    <source>
        <dbReference type="Proteomes" id="UP000663832"/>
    </source>
</evidence>
<dbReference type="EMBL" id="CAJNOI010000156">
    <property type="protein sequence ID" value="CAF1138413.1"/>
    <property type="molecule type" value="Genomic_DNA"/>
</dbReference>
<accession>A0A814RT09</accession>
<dbReference type="Proteomes" id="UP000663832">
    <property type="component" value="Unassembled WGS sequence"/>
</dbReference>
<dbReference type="AlphaFoldDB" id="A0A814RT09"/>
<dbReference type="OrthoDB" id="10058459at2759"/>